<dbReference type="Gene3D" id="3.10.20.90">
    <property type="entry name" value="Phosphatidylinositol 3-kinase Catalytic Subunit, Chain A, domain 1"/>
    <property type="match status" value="1"/>
</dbReference>
<comment type="caution">
    <text evidence="3">The sequence shown here is derived from an EMBL/GenBank/DDBJ whole genome shotgun (WGS) entry which is preliminary data.</text>
</comment>
<gene>
    <name evidence="3" type="ORF">HAX54_007984</name>
</gene>
<dbReference type="PANTHER" id="PTHR15204">
    <property type="entry name" value="LARGE PROLINE-RICH PROTEIN BAG6"/>
    <property type="match status" value="1"/>
</dbReference>
<dbReference type="InterPro" id="IPR000626">
    <property type="entry name" value="Ubiquitin-like_dom"/>
</dbReference>
<dbReference type="Pfam" id="PF00240">
    <property type="entry name" value="ubiquitin"/>
    <property type="match status" value="1"/>
</dbReference>
<organism evidence="3 4">
    <name type="scientific">Datura stramonium</name>
    <name type="common">Jimsonweed</name>
    <name type="synonym">Common thornapple</name>
    <dbReference type="NCBI Taxonomy" id="4076"/>
    <lineage>
        <taxon>Eukaryota</taxon>
        <taxon>Viridiplantae</taxon>
        <taxon>Streptophyta</taxon>
        <taxon>Embryophyta</taxon>
        <taxon>Tracheophyta</taxon>
        <taxon>Spermatophyta</taxon>
        <taxon>Magnoliopsida</taxon>
        <taxon>eudicotyledons</taxon>
        <taxon>Gunneridae</taxon>
        <taxon>Pentapetalae</taxon>
        <taxon>asterids</taxon>
        <taxon>lamiids</taxon>
        <taxon>Solanales</taxon>
        <taxon>Solanaceae</taxon>
        <taxon>Solanoideae</taxon>
        <taxon>Datureae</taxon>
        <taxon>Datura</taxon>
    </lineage>
</organism>
<dbReference type="CDD" id="cd17039">
    <property type="entry name" value="Ubl_ubiquitin_like"/>
    <property type="match status" value="1"/>
</dbReference>
<dbReference type="PANTHER" id="PTHR15204:SF7">
    <property type="entry name" value="UBIQUILIN-LIKE ISOFORM X1"/>
    <property type="match status" value="1"/>
</dbReference>
<evidence type="ECO:0000256" key="1">
    <source>
        <dbReference type="SAM" id="MobiDB-lite"/>
    </source>
</evidence>
<accession>A0ABS8TCG6</accession>
<feature type="domain" description="Ubiquitin-like" evidence="2">
    <location>
        <begin position="8"/>
        <end position="65"/>
    </location>
</feature>
<protein>
    <recommendedName>
        <fullName evidence="2">Ubiquitin-like domain-containing protein</fullName>
    </recommendedName>
</protein>
<dbReference type="PROSITE" id="PS50053">
    <property type="entry name" value="UBIQUITIN_2"/>
    <property type="match status" value="1"/>
</dbReference>
<sequence length="342" mass="38717">MAHVSNTIDITVRFVDHQAHRLYINQVSVQNLKEQIAFMNGIPIEQQRLFYNGQVLQNDQLLSSYRSIHSLGASSRPNSLQILPPYLDRMRREYSTNETGNDMHEVLPSAINSITPSAEEIPRAEQLARLLSSTRDMLINQTSQCLLELEGDLRHNQNVVDLRVGYRTHSNAQRSERIFNNLGAYLLELARTMMQVEMGDNKRTATINVGPSLYITDDLHPNPLSIQKEGSTIVSMRRINNQYELYPNGLCQRQHSAESSFSVEDTSESFQNMPSQYQHEQDSANIRQHSNTELTDIHEKDVKPGTTIDSIDDNIGIGESSEPKSVHKLADELANEDIGNSD</sequence>
<dbReference type="Proteomes" id="UP000823775">
    <property type="component" value="Unassembled WGS sequence"/>
</dbReference>
<dbReference type="EMBL" id="JACEIK010001410">
    <property type="protein sequence ID" value="MCD7469147.1"/>
    <property type="molecule type" value="Genomic_DNA"/>
</dbReference>
<reference evidence="3 4" key="1">
    <citation type="journal article" date="2021" name="BMC Genomics">
        <title>Datura genome reveals duplications of psychoactive alkaloid biosynthetic genes and high mutation rate following tissue culture.</title>
        <authorList>
            <person name="Rajewski A."/>
            <person name="Carter-House D."/>
            <person name="Stajich J."/>
            <person name="Litt A."/>
        </authorList>
    </citation>
    <scope>NUCLEOTIDE SEQUENCE [LARGE SCALE GENOMIC DNA]</scope>
    <source>
        <strain evidence="3">AR-01</strain>
    </source>
</reference>
<name>A0ABS8TCG6_DATST</name>
<keyword evidence="4" id="KW-1185">Reference proteome</keyword>
<evidence type="ECO:0000313" key="4">
    <source>
        <dbReference type="Proteomes" id="UP000823775"/>
    </source>
</evidence>
<evidence type="ECO:0000259" key="2">
    <source>
        <dbReference type="PROSITE" id="PS50053"/>
    </source>
</evidence>
<feature type="region of interest" description="Disordered" evidence="1">
    <location>
        <begin position="301"/>
        <end position="342"/>
    </location>
</feature>
<feature type="compositionally biased region" description="Basic and acidic residues" evidence="1">
    <location>
        <begin position="321"/>
        <end position="331"/>
    </location>
</feature>
<proteinExistence type="predicted"/>
<dbReference type="InterPro" id="IPR029071">
    <property type="entry name" value="Ubiquitin-like_domsf"/>
</dbReference>
<evidence type="ECO:0000313" key="3">
    <source>
        <dbReference type="EMBL" id="MCD7469147.1"/>
    </source>
</evidence>
<dbReference type="SUPFAM" id="SSF54236">
    <property type="entry name" value="Ubiquitin-like"/>
    <property type="match status" value="1"/>
</dbReference>